<evidence type="ECO:0000313" key="1">
    <source>
        <dbReference type="EMBL" id="TLP36329.1"/>
    </source>
</evidence>
<comment type="caution">
    <text evidence="1">The sequence shown here is derived from an EMBL/GenBank/DDBJ whole genome shotgun (WGS) entry which is preliminary data.</text>
</comment>
<protein>
    <submittedName>
        <fullName evidence="1">Uncharacterized protein</fullName>
    </submittedName>
</protein>
<organism evidence="1 2">
    <name type="scientific">Arcobacter arenosus</name>
    <dbReference type="NCBI Taxonomy" id="2576037"/>
    <lineage>
        <taxon>Bacteria</taxon>
        <taxon>Pseudomonadati</taxon>
        <taxon>Campylobacterota</taxon>
        <taxon>Epsilonproteobacteria</taxon>
        <taxon>Campylobacterales</taxon>
        <taxon>Arcobacteraceae</taxon>
        <taxon>Arcobacter</taxon>
    </lineage>
</organism>
<gene>
    <name evidence="1" type="ORF">FDK22_13775</name>
</gene>
<dbReference type="RefSeq" id="WP_138153559.1">
    <property type="nucleotide sequence ID" value="NZ_VANU01000006.1"/>
</dbReference>
<reference evidence="1 2" key="1">
    <citation type="submission" date="2019-05" db="EMBL/GenBank/DDBJ databases">
        <title>Arcobacter sp. nov., isolated from sea sediment.</title>
        <authorList>
            <person name="Kim W."/>
        </authorList>
    </citation>
    <scope>NUCLEOTIDE SEQUENCE [LARGE SCALE GENOMIC DNA]</scope>
    <source>
        <strain evidence="1 2">CAU 1517</strain>
    </source>
</reference>
<dbReference type="Proteomes" id="UP000308901">
    <property type="component" value="Unassembled WGS sequence"/>
</dbReference>
<dbReference type="EMBL" id="VANU01000006">
    <property type="protein sequence ID" value="TLP36329.1"/>
    <property type="molecule type" value="Genomic_DNA"/>
</dbReference>
<proteinExistence type="predicted"/>
<dbReference type="AlphaFoldDB" id="A0A5R8XYF9"/>
<keyword evidence="2" id="KW-1185">Reference proteome</keyword>
<accession>A0A5R8XYF9</accession>
<sequence length="314" mass="36615">MHNNINIKINGLNDNTSLKVVDSLKDIIKQFSYLDFRRLSNIVITSNFQRDVERISQSNKKGFENKYRANKDTYAVVLTVPKDDDFELVLVMKSDFAKSITCKNDEQEYKNALHVLNHEFAHIHDNNKKIDVFKQLMKTKTYKGKDSIMFPIAETCWSEYIANFISSQSALDTQYPKVVANTLLEKIYMTQQNIKTSLMAYKINNKREDLVESSIVQIETLLKTASYLIGYLNGMQITLAELDDEIDLKIESSYFNEFWSFLKHELASIHQVYPHGFINLTIYKNLAFLIDNFYKEQGIIFDEDKKGRIQIHII</sequence>
<evidence type="ECO:0000313" key="2">
    <source>
        <dbReference type="Proteomes" id="UP000308901"/>
    </source>
</evidence>
<name>A0A5R8XYF9_9BACT</name>
<dbReference type="OrthoDB" id="5365397at2"/>